<dbReference type="Gene3D" id="1.10.3210.10">
    <property type="entry name" value="Hypothetical protein af1432"/>
    <property type="match status" value="2"/>
</dbReference>
<dbReference type="PANTHER" id="PTHR43155">
    <property type="entry name" value="CYCLIC DI-GMP PHOSPHODIESTERASE PA4108-RELATED"/>
    <property type="match status" value="1"/>
</dbReference>
<dbReference type="EMBL" id="CP113524">
    <property type="protein sequence ID" value="WAJ24783.1"/>
    <property type="molecule type" value="Genomic_DNA"/>
</dbReference>
<organism evidence="2 3">
    <name type="scientific">Lacrimispora xylanolytica</name>
    <dbReference type="NCBI Taxonomy" id="29375"/>
    <lineage>
        <taxon>Bacteria</taxon>
        <taxon>Bacillati</taxon>
        <taxon>Bacillota</taxon>
        <taxon>Clostridia</taxon>
        <taxon>Lachnospirales</taxon>
        <taxon>Lachnospiraceae</taxon>
        <taxon>Lacrimispora</taxon>
    </lineage>
</organism>
<dbReference type="Pfam" id="PF13487">
    <property type="entry name" value="HD_5"/>
    <property type="match status" value="2"/>
</dbReference>
<proteinExistence type="predicted"/>
<dbReference type="InterPro" id="IPR037522">
    <property type="entry name" value="HD_GYP_dom"/>
</dbReference>
<feature type="domain" description="HD-GYP" evidence="1">
    <location>
        <begin position="215"/>
        <end position="405"/>
    </location>
</feature>
<dbReference type="Proteomes" id="UP001163115">
    <property type="component" value="Chromosome"/>
</dbReference>
<name>A0ABY7AG68_9FIRM</name>
<sequence length="405" mass="45441">MRFSLNEFLISVSFALDFVEMDRLGRQSNHGKRTAFISLYIARELGLSKEELYDTAALAMLHDNGLSESSLYEVSAGEDFSVNDFERSKAHCVIGEKNVKGYPFLTAPENVILYHHERYNGSGFYGLSGDEIPLISQIIAAADGFEDRYQPDEAGNGKDVLVQWIEQEEGIVFSKDLGIALRKMAEDLSIWEKMADENVGKALSDEIPEFDCQLSFEEIQKITKIFSRIIDSKSHFTKRHSSGLAEKAAAMADFYGKDEEERTKLIIAADLHDLGKLAVPNSILDCPRALTDKEFKVVKKHVYYTRVALEKISGFEDITEWAANHHEKLNGKGYPFGKKGEELDFNSRLMGCLDIYQALTEERPYRKGMAHGEAMKVLGNMAGMGMIDEGIVKDLDEVFDGKVGI</sequence>
<dbReference type="InterPro" id="IPR003607">
    <property type="entry name" value="HD/PDEase_dom"/>
</dbReference>
<dbReference type="RefSeq" id="WP_268115765.1">
    <property type="nucleotide sequence ID" value="NZ_CP113524.1"/>
</dbReference>
<reference evidence="2" key="1">
    <citation type="submission" date="2022-11" db="EMBL/GenBank/DDBJ databases">
        <title>Lacrimispora xylanolytica sy1, complete genome.</title>
        <authorList>
            <person name="Choi S."/>
        </authorList>
    </citation>
    <scope>NUCLEOTIDE SEQUENCE</scope>
    <source>
        <strain evidence="2">Sy1</strain>
    </source>
</reference>
<evidence type="ECO:0000313" key="2">
    <source>
        <dbReference type="EMBL" id="WAJ24783.1"/>
    </source>
</evidence>
<dbReference type="SUPFAM" id="SSF109604">
    <property type="entry name" value="HD-domain/PDEase-like"/>
    <property type="match status" value="2"/>
</dbReference>
<accession>A0ABY7AG68</accession>
<dbReference type="CDD" id="cd00077">
    <property type="entry name" value="HDc"/>
    <property type="match status" value="2"/>
</dbReference>
<dbReference type="PANTHER" id="PTHR43155:SF1">
    <property type="entry name" value="3'3'-CGAMP-SPECIFIC PHOSPHODIESTERASE 1"/>
    <property type="match status" value="1"/>
</dbReference>
<feature type="domain" description="HD-GYP" evidence="1">
    <location>
        <begin position="5"/>
        <end position="197"/>
    </location>
</feature>
<dbReference type="SMART" id="SM00471">
    <property type="entry name" value="HDc"/>
    <property type="match status" value="1"/>
</dbReference>
<protein>
    <submittedName>
        <fullName evidence="2">HD domain-containing protein</fullName>
    </submittedName>
</protein>
<keyword evidence="3" id="KW-1185">Reference proteome</keyword>
<evidence type="ECO:0000259" key="1">
    <source>
        <dbReference type="PROSITE" id="PS51832"/>
    </source>
</evidence>
<gene>
    <name evidence="2" type="ORF">OW255_04560</name>
</gene>
<dbReference type="PROSITE" id="PS51832">
    <property type="entry name" value="HD_GYP"/>
    <property type="match status" value="2"/>
</dbReference>
<evidence type="ECO:0000313" key="3">
    <source>
        <dbReference type="Proteomes" id="UP001163115"/>
    </source>
</evidence>